<dbReference type="InterPro" id="IPR013823">
    <property type="entry name" value="Ribosomal_bL12_C"/>
</dbReference>
<dbReference type="SUPFAM" id="SSF54736">
    <property type="entry name" value="ClpS-like"/>
    <property type="match status" value="1"/>
</dbReference>
<organism evidence="7 8">
    <name type="scientific">Nocardioides thalensis</name>
    <dbReference type="NCBI Taxonomy" id="1914755"/>
    <lineage>
        <taxon>Bacteria</taxon>
        <taxon>Bacillati</taxon>
        <taxon>Actinomycetota</taxon>
        <taxon>Actinomycetes</taxon>
        <taxon>Propionibacteriales</taxon>
        <taxon>Nocardioidaceae</taxon>
        <taxon>Nocardioides</taxon>
    </lineage>
</organism>
<keyword evidence="3 4" id="KW-0687">Ribonucleoprotein</keyword>
<feature type="domain" description="Large ribosomal subunit protein bL12 oligomerization" evidence="6">
    <location>
        <begin position="6"/>
        <end position="52"/>
    </location>
</feature>
<dbReference type="Gene3D" id="1.20.5.710">
    <property type="entry name" value="Single helix bin"/>
    <property type="match status" value="1"/>
</dbReference>
<comment type="function">
    <text evidence="4">Forms part of the ribosomal stalk which helps the ribosome interact with GTP-bound translation factors. Is thus essential for accurate translation.</text>
</comment>
<name>A0A853BY81_9ACTN</name>
<dbReference type="Pfam" id="PF16320">
    <property type="entry name" value="Ribosomal_L12_N"/>
    <property type="match status" value="1"/>
</dbReference>
<evidence type="ECO:0000259" key="6">
    <source>
        <dbReference type="Pfam" id="PF16320"/>
    </source>
</evidence>
<dbReference type="CDD" id="cd00387">
    <property type="entry name" value="Ribosomal_L7_L12"/>
    <property type="match status" value="1"/>
</dbReference>
<dbReference type="Proteomes" id="UP000530424">
    <property type="component" value="Unassembled WGS sequence"/>
</dbReference>
<evidence type="ECO:0000259" key="5">
    <source>
        <dbReference type="Pfam" id="PF00542"/>
    </source>
</evidence>
<dbReference type="GO" id="GO:0022625">
    <property type="term" value="C:cytosolic large ribosomal subunit"/>
    <property type="evidence" value="ECO:0007669"/>
    <property type="project" value="TreeGrafter"/>
</dbReference>
<keyword evidence="8" id="KW-1185">Reference proteome</keyword>
<evidence type="ECO:0000256" key="2">
    <source>
        <dbReference type="ARBA" id="ARBA00022980"/>
    </source>
</evidence>
<dbReference type="Gene3D" id="3.30.1390.10">
    <property type="match status" value="1"/>
</dbReference>
<dbReference type="Pfam" id="PF00542">
    <property type="entry name" value="Ribosomal_L12"/>
    <property type="match status" value="1"/>
</dbReference>
<proteinExistence type="inferred from homology"/>
<comment type="subunit">
    <text evidence="4">Homodimer. Part of the ribosomal stalk of the 50S ribosomal subunit. Forms a multimeric L10(L12)X complex, where L10 forms an elongated spine to which 2 to 4 L12 dimers bind in a sequential fashion. Binds GTP-bound translation factors.</text>
</comment>
<dbReference type="GO" id="GO:0006412">
    <property type="term" value="P:translation"/>
    <property type="evidence" value="ECO:0007669"/>
    <property type="project" value="UniProtKB-UniRule"/>
</dbReference>
<comment type="similarity">
    <text evidence="1 4">Belongs to the bacterial ribosomal protein bL12 family.</text>
</comment>
<feature type="domain" description="Large ribosomal subunit protein bL12 C-terminal" evidence="5">
    <location>
        <begin position="65"/>
        <end position="131"/>
    </location>
</feature>
<evidence type="ECO:0000313" key="7">
    <source>
        <dbReference type="EMBL" id="NYI99715.1"/>
    </source>
</evidence>
<accession>A0A853BY81</accession>
<dbReference type="SUPFAM" id="SSF48300">
    <property type="entry name" value="Ribosomal protein L7/12, oligomerisation (N-terminal) domain"/>
    <property type="match status" value="1"/>
</dbReference>
<comment type="caution">
    <text evidence="7">The sequence shown here is derived from an EMBL/GenBank/DDBJ whole genome shotgun (WGS) entry which is preliminary data.</text>
</comment>
<evidence type="ECO:0000256" key="3">
    <source>
        <dbReference type="ARBA" id="ARBA00023274"/>
    </source>
</evidence>
<reference evidence="7 8" key="1">
    <citation type="submission" date="2020-07" db="EMBL/GenBank/DDBJ databases">
        <title>Sequencing the genomes of 1000 actinobacteria strains.</title>
        <authorList>
            <person name="Klenk H.-P."/>
        </authorList>
    </citation>
    <scope>NUCLEOTIDE SEQUENCE [LARGE SCALE GENOMIC DNA]</scope>
    <source>
        <strain evidence="7 8">DSM 103833</strain>
    </source>
</reference>
<dbReference type="InterPro" id="IPR014719">
    <property type="entry name" value="Ribosomal_bL12_C/ClpS-like"/>
</dbReference>
<protein>
    <recommendedName>
        <fullName evidence="4">Large ribosomal subunit protein bL12</fullName>
    </recommendedName>
</protein>
<keyword evidence="2 4" id="KW-0689">Ribosomal protein</keyword>
<dbReference type="HAMAP" id="MF_00368">
    <property type="entry name" value="Ribosomal_bL12"/>
    <property type="match status" value="1"/>
</dbReference>
<dbReference type="GO" id="GO:0003729">
    <property type="term" value="F:mRNA binding"/>
    <property type="evidence" value="ECO:0007669"/>
    <property type="project" value="TreeGrafter"/>
</dbReference>
<dbReference type="InterPro" id="IPR000206">
    <property type="entry name" value="Ribosomal_bL12"/>
</dbReference>
<evidence type="ECO:0000256" key="1">
    <source>
        <dbReference type="ARBA" id="ARBA00007197"/>
    </source>
</evidence>
<dbReference type="PANTHER" id="PTHR45987">
    <property type="entry name" value="39S RIBOSOMAL PROTEIN L12"/>
    <property type="match status" value="1"/>
</dbReference>
<gene>
    <name evidence="4" type="primary">rplL</name>
    <name evidence="7" type="ORF">HNR19_000414</name>
</gene>
<dbReference type="GO" id="GO:0003735">
    <property type="term" value="F:structural constituent of ribosome"/>
    <property type="evidence" value="ECO:0007669"/>
    <property type="project" value="InterPro"/>
</dbReference>
<dbReference type="PANTHER" id="PTHR45987:SF4">
    <property type="entry name" value="LARGE RIBOSOMAL SUBUNIT PROTEIN BL12M"/>
    <property type="match status" value="1"/>
</dbReference>
<dbReference type="FunFam" id="3.30.1390.10:FF:000001">
    <property type="entry name" value="50S ribosomal protein L7/L12"/>
    <property type="match status" value="1"/>
</dbReference>
<dbReference type="FunFam" id="1.20.5.710:FF:000005">
    <property type="entry name" value="50S ribosomal protein L7/L12"/>
    <property type="match status" value="1"/>
</dbReference>
<dbReference type="InterPro" id="IPR008932">
    <property type="entry name" value="Ribosomal_bL12_oligo"/>
</dbReference>
<dbReference type="EMBL" id="JACCFP010000001">
    <property type="protein sequence ID" value="NYI99715.1"/>
    <property type="molecule type" value="Genomic_DNA"/>
</dbReference>
<dbReference type="AlphaFoldDB" id="A0A853BY81"/>
<evidence type="ECO:0000313" key="8">
    <source>
        <dbReference type="Proteomes" id="UP000530424"/>
    </source>
</evidence>
<sequence length="131" mass="13400">MAKLSTDELLDAFKEMTLIELSEFVKQFEETFGVTAAAPVAVAAAPAAGGAAGGDAAAAADQDEFDVILEAAGDKKINVIKEVRALTSLGLKEAKDLVEGAPKPILEKATKEAADKAKEALEAAGATVTVK</sequence>
<dbReference type="InterPro" id="IPR036235">
    <property type="entry name" value="Ribosomal_bL12_oligo_N_sf"/>
</dbReference>
<evidence type="ECO:0000256" key="4">
    <source>
        <dbReference type="HAMAP-Rule" id="MF_00368"/>
    </source>
</evidence>
<dbReference type="NCBIfam" id="TIGR00855">
    <property type="entry name" value="L12"/>
    <property type="match status" value="1"/>
</dbReference>
<dbReference type="RefSeq" id="WP_179666331.1">
    <property type="nucleotide sequence ID" value="NZ_JACCFP010000001.1"/>
</dbReference>